<sequence length="90" mass="10375">HTLLNQHLHHIGKSDSLFCLYCPEKTESVLYYLINCLQYIRECHILSNALQCKANSLTHLLISENTINPLMHYINSTGQLKSTFSEVLKE</sequence>
<dbReference type="EMBL" id="KN835866">
    <property type="protein sequence ID" value="KIK33804.1"/>
    <property type="molecule type" value="Genomic_DNA"/>
</dbReference>
<evidence type="ECO:0000313" key="1">
    <source>
        <dbReference type="EMBL" id="KIK33804.1"/>
    </source>
</evidence>
<evidence type="ECO:0000313" key="2">
    <source>
        <dbReference type="Proteomes" id="UP000054485"/>
    </source>
</evidence>
<reference evidence="1 2" key="1">
    <citation type="submission" date="2014-04" db="EMBL/GenBank/DDBJ databases">
        <authorList>
            <consortium name="DOE Joint Genome Institute"/>
            <person name="Kuo A."/>
            <person name="Ruytinx J."/>
            <person name="Rineau F."/>
            <person name="Colpaert J."/>
            <person name="Kohler A."/>
            <person name="Nagy L.G."/>
            <person name="Floudas D."/>
            <person name="Copeland A."/>
            <person name="Barry K.W."/>
            <person name="Cichocki N."/>
            <person name="Veneault-Fourrey C."/>
            <person name="LaButti K."/>
            <person name="Lindquist E.A."/>
            <person name="Lipzen A."/>
            <person name="Lundell T."/>
            <person name="Morin E."/>
            <person name="Murat C."/>
            <person name="Sun H."/>
            <person name="Tunlid A."/>
            <person name="Henrissat B."/>
            <person name="Grigoriev I.V."/>
            <person name="Hibbett D.S."/>
            <person name="Martin F."/>
            <person name="Nordberg H.P."/>
            <person name="Cantor M.N."/>
            <person name="Hua S.X."/>
        </authorList>
    </citation>
    <scope>NUCLEOTIDE SEQUENCE [LARGE SCALE GENOMIC DNA]</scope>
    <source>
        <strain evidence="1 2">UH-Slu-Lm8-n1</strain>
    </source>
</reference>
<name>A0A0D0A6H7_9AGAM</name>
<dbReference type="Proteomes" id="UP000054485">
    <property type="component" value="Unassembled WGS sequence"/>
</dbReference>
<dbReference type="InParanoid" id="A0A0D0A6H7"/>
<keyword evidence="2" id="KW-1185">Reference proteome</keyword>
<organism evidence="1 2">
    <name type="scientific">Suillus luteus UH-Slu-Lm8-n1</name>
    <dbReference type="NCBI Taxonomy" id="930992"/>
    <lineage>
        <taxon>Eukaryota</taxon>
        <taxon>Fungi</taxon>
        <taxon>Dikarya</taxon>
        <taxon>Basidiomycota</taxon>
        <taxon>Agaricomycotina</taxon>
        <taxon>Agaricomycetes</taxon>
        <taxon>Agaricomycetidae</taxon>
        <taxon>Boletales</taxon>
        <taxon>Suillineae</taxon>
        <taxon>Suillaceae</taxon>
        <taxon>Suillus</taxon>
    </lineage>
</organism>
<dbReference type="AlphaFoldDB" id="A0A0D0A6H7"/>
<protein>
    <submittedName>
        <fullName evidence="1">Uncharacterized protein</fullName>
    </submittedName>
</protein>
<dbReference type="OrthoDB" id="2674711at2759"/>
<dbReference type="HOGENOM" id="CLU_146165_1_0_1"/>
<reference evidence="2" key="2">
    <citation type="submission" date="2015-01" db="EMBL/GenBank/DDBJ databases">
        <title>Evolutionary Origins and Diversification of the Mycorrhizal Mutualists.</title>
        <authorList>
            <consortium name="DOE Joint Genome Institute"/>
            <consortium name="Mycorrhizal Genomics Consortium"/>
            <person name="Kohler A."/>
            <person name="Kuo A."/>
            <person name="Nagy L.G."/>
            <person name="Floudas D."/>
            <person name="Copeland A."/>
            <person name="Barry K.W."/>
            <person name="Cichocki N."/>
            <person name="Veneault-Fourrey C."/>
            <person name="LaButti K."/>
            <person name="Lindquist E.A."/>
            <person name="Lipzen A."/>
            <person name="Lundell T."/>
            <person name="Morin E."/>
            <person name="Murat C."/>
            <person name="Riley R."/>
            <person name="Ohm R."/>
            <person name="Sun H."/>
            <person name="Tunlid A."/>
            <person name="Henrissat B."/>
            <person name="Grigoriev I.V."/>
            <person name="Hibbett D.S."/>
            <person name="Martin F."/>
        </authorList>
    </citation>
    <scope>NUCLEOTIDE SEQUENCE [LARGE SCALE GENOMIC DNA]</scope>
    <source>
        <strain evidence="2">UH-Slu-Lm8-n1</strain>
    </source>
</reference>
<feature type="non-terminal residue" evidence="1">
    <location>
        <position position="1"/>
    </location>
</feature>
<accession>A0A0D0A6H7</accession>
<gene>
    <name evidence="1" type="ORF">CY34DRAFT_98973</name>
</gene>
<dbReference type="STRING" id="930992.A0A0D0A6H7"/>
<proteinExistence type="predicted"/>